<name>A0A5M6CMZ9_9BACT</name>
<keyword evidence="1" id="KW-0812">Transmembrane</keyword>
<comment type="caution">
    <text evidence="3">The sequence shown here is derived from an EMBL/GenBank/DDBJ whole genome shotgun (WGS) entry which is preliminary data.</text>
</comment>
<keyword evidence="1" id="KW-0472">Membrane</keyword>
<proteinExistence type="predicted"/>
<keyword evidence="1" id="KW-1133">Transmembrane helix</keyword>
<feature type="transmembrane region" description="Helical" evidence="1">
    <location>
        <begin position="393"/>
        <end position="414"/>
    </location>
</feature>
<evidence type="ECO:0000256" key="1">
    <source>
        <dbReference type="SAM" id="Phobius"/>
    </source>
</evidence>
<gene>
    <name evidence="3" type="ORF">F0919_02705</name>
</gene>
<dbReference type="EMBL" id="VWSH01000001">
    <property type="protein sequence ID" value="KAA5536598.1"/>
    <property type="molecule type" value="Genomic_DNA"/>
</dbReference>
<sequence>MKRFIIIITTIILPISSWAQHFSNKAKVNPVTVNAFYKIKINADVVAYCNNQLQDLRLFDNDGTEIPYLLNKEHLYEQHTTFNTYSYNQTREGNKDIIIVENKNRDSIGQFLFEMKNADASRLIRISGSDNKDNWFVVRDSFYFESYGDNNNTTVRKSLQFPKTDYGFYKIEIRNNNNESPLNIIRIGNNDNATIPAVFQRVNGLSYTVSDSNKSTFIHFKIKPGNKIDRLAFTIDAPEMFLRNVIIKKFIAADYYSDYSGSSSGLKKKARAYNPVTMEAELSSNYVNNIDCSNFLGNEKCDSFIIQIVNKDDAPLHFKSIEAYQLGTTITAKLDKDKAYFLYFGDSLLTPPSYDLVYFNKNIPSDIKSIDVQNVQSKQQEDKDEYNGNKDKMIVWIGLGLAGITILLLTMNMMKKMNNSQS</sequence>
<accession>A0A5M6CMZ9</accession>
<feature type="signal peptide" evidence="2">
    <location>
        <begin position="1"/>
        <end position="19"/>
    </location>
</feature>
<organism evidence="3 4">
    <name type="scientific">Taibaiella lutea</name>
    <dbReference type="NCBI Taxonomy" id="2608001"/>
    <lineage>
        <taxon>Bacteria</taxon>
        <taxon>Pseudomonadati</taxon>
        <taxon>Bacteroidota</taxon>
        <taxon>Chitinophagia</taxon>
        <taxon>Chitinophagales</taxon>
        <taxon>Chitinophagaceae</taxon>
        <taxon>Taibaiella</taxon>
    </lineage>
</organism>
<evidence type="ECO:0000313" key="3">
    <source>
        <dbReference type="EMBL" id="KAA5536598.1"/>
    </source>
</evidence>
<dbReference type="AlphaFoldDB" id="A0A5M6CMZ9"/>
<keyword evidence="2" id="KW-0732">Signal</keyword>
<evidence type="ECO:0008006" key="5">
    <source>
        <dbReference type="Google" id="ProtNLM"/>
    </source>
</evidence>
<protein>
    <recommendedName>
        <fullName evidence="5">DUF3999 domain-containing protein</fullName>
    </recommendedName>
</protein>
<keyword evidence="4" id="KW-1185">Reference proteome</keyword>
<evidence type="ECO:0000256" key="2">
    <source>
        <dbReference type="SAM" id="SignalP"/>
    </source>
</evidence>
<dbReference type="Proteomes" id="UP000323632">
    <property type="component" value="Unassembled WGS sequence"/>
</dbReference>
<feature type="chain" id="PRO_5024376623" description="DUF3999 domain-containing protein" evidence="2">
    <location>
        <begin position="20"/>
        <end position="422"/>
    </location>
</feature>
<evidence type="ECO:0000313" key="4">
    <source>
        <dbReference type="Proteomes" id="UP000323632"/>
    </source>
</evidence>
<reference evidence="3 4" key="1">
    <citation type="submission" date="2019-09" db="EMBL/GenBank/DDBJ databases">
        <title>Genome sequence and assembly of Taibaiella sp.</title>
        <authorList>
            <person name="Chhetri G."/>
        </authorList>
    </citation>
    <scope>NUCLEOTIDE SEQUENCE [LARGE SCALE GENOMIC DNA]</scope>
    <source>
        <strain evidence="3 4">KVB11</strain>
    </source>
</reference>
<dbReference type="RefSeq" id="WP_150031175.1">
    <property type="nucleotide sequence ID" value="NZ_VWSH01000001.1"/>
</dbReference>